<feature type="region of interest" description="Disordered" evidence="1">
    <location>
        <begin position="1"/>
        <end position="70"/>
    </location>
</feature>
<protein>
    <submittedName>
        <fullName evidence="2">Uncharacterized protein</fullName>
    </submittedName>
</protein>
<name>A0A7U2EX31_PHANO</name>
<dbReference type="Proteomes" id="UP000663193">
    <property type="component" value="Chromosome 4"/>
</dbReference>
<sequence>MHPDRRNHLQHSGKASEYSSEMNESRKEILGRGGLEAPIDKTYTTQQPLPIRKGTETNANDRGENKENIAGEKVAVPFTYVKPSGRETLAQLHERHNALALYIKKMKEEIASHPIMIEREAARKAEEESVNVKMEEENVDINMDDIDVDIILD</sequence>
<evidence type="ECO:0000256" key="1">
    <source>
        <dbReference type="SAM" id="MobiDB-lite"/>
    </source>
</evidence>
<dbReference type="VEuPathDB" id="FungiDB:JI435_076720"/>
<feature type="compositionally biased region" description="Basic and acidic residues" evidence="1">
    <location>
        <begin position="53"/>
        <end position="70"/>
    </location>
</feature>
<dbReference type="AlphaFoldDB" id="A0A7U2EX31"/>
<organism evidence="2 3">
    <name type="scientific">Phaeosphaeria nodorum (strain SN15 / ATCC MYA-4574 / FGSC 10173)</name>
    <name type="common">Glume blotch fungus</name>
    <name type="synonym">Parastagonospora nodorum</name>
    <dbReference type="NCBI Taxonomy" id="321614"/>
    <lineage>
        <taxon>Eukaryota</taxon>
        <taxon>Fungi</taxon>
        <taxon>Dikarya</taxon>
        <taxon>Ascomycota</taxon>
        <taxon>Pezizomycotina</taxon>
        <taxon>Dothideomycetes</taxon>
        <taxon>Pleosporomycetidae</taxon>
        <taxon>Pleosporales</taxon>
        <taxon>Pleosporineae</taxon>
        <taxon>Phaeosphaeriaceae</taxon>
        <taxon>Parastagonospora</taxon>
    </lineage>
</organism>
<reference evidence="3" key="1">
    <citation type="journal article" date="2021" name="BMC Genomics">
        <title>Chromosome-level genome assembly and manually-curated proteome of model necrotroph Parastagonospora nodorum Sn15 reveals a genome-wide trove of candidate effector homologs, and redundancy of virulence-related functions within an accessory chromosome.</title>
        <authorList>
            <person name="Bertazzoni S."/>
            <person name="Jones D.A.B."/>
            <person name="Phan H.T."/>
            <person name="Tan K.-C."/>
            <person name="Hane J.K."/>
        </authorList>
    </citation>
    <scope>NUCLEOTIDE SEQUENCE [LARGE SCALE GENOMIC DNA]</scope>
    <source>
        <strain evidence="3">SN15 / ATCC MYA-4574 / FGSC 10173)</strain>
    </source>
</reference>
<dbReference type="RefSeq" id="XP_001798005.1">
    <property type="nucleotide sequence ID" value="XM_001797953.1"/>
</dbReference>
<gene>
    <name evidence="2" type="ORF">JI435_076720</name>
</gene>
<keyword evidence="3" id="KW-1185">Reference proteome</keyword>
<dbReference type="KEGG" id="pno:SNOG_07672"/>
<evidence type="ECO:0000313" key="3">
    <source>
        <dbReference type="Proteomes" id="UP000663193"/>
    </source>
</evidence>
<proteinExistence type="predicted"/>
<evidence type="ECO:0000313" key="2">
    <source>
        <dbReference type="EMBL" id="QRC94431.1"/>
    </source>
</evidence>
<accession>A0A7U2EX31</accession>
<dbReference type="EMBL" id="CP069026">
    <property type="protein sequence ID" value="QRC94431.1"/>
    <property type="molecule type" value="Genomic_DNA"/>
</dbReference>